<dbReference type="EMBL" id="JAHQIW010001584">
    <property type="protein sequence ID" value="KAJ1353041.1"/>
    <property type="molecule type" value="Genomic_DNA"/>
</dbReference>
<dbReference type="Proteomes" id="UP001196413">
    <property type="component" value="Unassembled WGS sequence"/>
</dbReference>
<protein>
    <submittedName>
        <fullName evidence="1">Uncharacterized protein</fullName>
    </submittedName>
</protein>
<comment type="caution">
    <text evidence="1">The sequence shown here is derived from an EMBL/GenBank/DDBJ whole genome shotgun (WGS) entry which is preliminary data.</text>
</comment>
<accession>A0AAD5MRZ8</accession>
<dbReference type="AlphaFoldDB" id="A0AAD5MRZ8"/>
<gene>
    <name evidence="1" type="ORF">KIN20_009586</name>
</gene>
<sequence length="90" mass="10104">MDKKWSTRFAYIHKLRCKNLNKQWVNTASATGLETSVISLKNNDPIRPALYLLIKTHKLTSIDVLVSTDPSTYKVRPITSGIGGTTDRIT</sequence>
<proteinExistence type="predicted"/>
<evidence type="ECO:0000313" key="2">
    <source>
        <dbReference type="Proteomes" id="UP001196413"/>
    </source>
</evidence>
<organism evidence="1 2">
    <name type="scientific">Parelaphostrongylus tenuis</name>
    <name type="common">Meningeal worm</name>
    <dbReference type="NCBI Taxonomy" id="148309"/>
    <lineage>
        <taxon>Eukaryota</taxon>
        <taxon>Metazoa</taxon>
        <taxon>Ecdysozoa</taxon>
        <taxon>Nematoda</taxon>
        <taxon>Chromadorea</taxon>
        <taxon>Rhabditida</taxon>
        <taxon>Rhabditina</taxon>
        <taxon>Rhabditomorpha</taxon>
        <taxon>Strongyloidea</taxon>
        <taxon>Metastrongylidae</taxon>
        <taxon>Parelaphostrongylus</taxon>
    </lineage>
</organism>
<name>A0AAD5MRZ8_PARTN</name>
<keyword evidence="2" id="KW-1185">Reference proteome</keyword>
<evidence type="ECO:0000313" key="1">
    <source>
        <dbReference type="EMBL" id="KAJ1353041.1"/>
    </source>
</evidence>
<reference evidence="1" key="1">
    <citation type="submission" date="2021-06" db="EMBL/GenBank/DDBJ databases">
        <title>Parelaphostrongylus tenuis whole genome reference sequence.</title>
        <authorList>
            <person name="Garwood T.J."/>
            <person name="Larsen P.A."/>
            <person name="Fountain-Jones N.M."/>
            <person name="Garbe J.R."/>
            <person name="Macchietto M.G."/>
            <person name="Kania S.A."/>
            <person name="Gerhold R.W."/>
            <person name="Richards J.E."/>
            <person name="Wolf T.M."/>
        </authorList>
    </citation>
    <scope>NUCLEOTIDE SEQUENCE</scope>
    <source>
        <strain evidence="1">MNPRO001-30</strain>
        <tissue evidence="1">Meninges</tissue>
    </source>
</reference>